<dbReference type="Gene3D" id="3.30.70.260">
    <property type="match status" value="1"/>
</dbReference>
<proteinExistence type="predicted"/>
<evidence type="ECO:0000313" key="12">
    <source>
        <dbReference type="Proteomes" id="UP000431533"/>
    </source>
</evidence>
<dbReference type="PROSITE" id="PS51171">
    <property type="entry name" value="PREPHENATE_DEHYDR_3"/>
    <property type="match status" value="1"/>
</dbReference>
<dbReference type="SUPFAM" id="SSF55021">
    <property type="entry name" value="ACT-like"/>
    <property type="match status" value="1"/>
</dbReference>
<dbReference type="Pfam" id="PF00800">
    <property type="entry name" value="PDT"/>
    <property type="match status" value="1"/>
</dbReference>
<evidence type="ECO:0000256" key="3">
    <source>
        <dbReference type="ARBA" id="ARBA00022605"/>
    </source>
</evidence>
<dbReference type="AlphaFoldDB" id="A0A8H8R564"/>
<evidence type="ECO:0000256" key="5">
    <source>
        <dbReference type="ARBA" id="ARBA00023222"/>
    </source>
</evidence>
<feature type="domain" description="Prephenate dehydratase" evidence="9">
    <location>
        <begin position="20"/>
        <end position="236"/>
    </location>
</feature>
<keyword evidence="12" id="KW-1185">Reference proteome</keyword>
<dbReference type="GeneID" id="41982536"/>
<name>A0A8H8R564_9HELO</name>
<dbReference type="PANTHER" id="PTHR28152:SF1">
    <property type="entry name" value="HYDROXYACYL-THIOESTER DEHYDRATASE TYPE 2, MITOCHONDRIAL"/>
    <property type="match status" value="1"/>
</dbReference>
<dbReference type="GO" id="GO:0004664">
    <property type="term" value="F:prephenate dehydratase activity"/>
    <property type="evidence" value="ECO:0007669"/>
    <property type="project" value="UniProtKB-EC"/>
</dbReference>
<evidence type="ECO:0000313" key="11">
    <source>
        <dbReference type="EMBL" id="TVY28638.1"/>
    </source>
</evidence>
<evidence type="ECO:0000256" key="2">
    <source>
        <dbReference type="ARBA" id="ARBA00013147"/>
    </source>
</evidence>
<gene>
    <name evidence="11" type="primary">pheA</name>
    <name evidence="11" type="ORF">LHYA1_G002338</name>
</gene>
<dbReference type="InterPro" id="IPR002912">
    <property type="entry name" value="ACT_dom"/>
</dbReference>
<keyword evidence="5" id="KW-0584">Phenylalanine biosynthesis</keyword>
<dbReference type="OrthoDB" id="983542at2759"/>
<accession>A0A8H8R564</accession>
<evidence type="ECO:0000256" key="6">
    <source>
        <dbReference type="ARBA" id="ARBA00023239"/>
    </source>
</evidence>
<dbReference type="EC" id="4.2.1.51" evidence="2"/>
<dbReference type="Proteomes" id="UP000431533">
    <property type="component" value="Unassembled WGS sequence"/>
</dbReference>
<feature type="compositionally biased region" description="Polar residues" evidence="8">
    <location>
        <begin position="120"/>
        <end position="137"/>
    </location>
</feature>
<dbReference type="FunFam" id="3.40.190.10:FF:000034">
    <property type="entry name" value="Chorismate mutase/prephenate dehydratase"/>
    <property type="match status" value="1"/>
</dbReference>
<evidence type="ECO:0000256" key="1">
    <source>
        <dbReference type="ARBA" id="ARBA00004741"/>
    </source>
</evidence>
<dbReference type="GO" id="GO:0009094">
    <property type="term" value="P:L-phenylalanine biosynthetic process"/>
    <property type="evidence" value="ECO:0007669"/>
    <property type="project" value="UniProtKB-KW"/>
</dbReference>
<dbReference type="SUPFAM" id="SSF54637">
    <property type="entry name" value="Thioesterase/thiol ester dehydrase-isomerase"/>
    <property type="match status" value="1"/>
</dbReference>
<dbReference type="Gene3D" id="3.10.129.10">
    <property type="entry name" value="Hotdog Thioesterase"/>
    <property type="match status" value="1"/>
</dbReference>
<sequence>MASQPELGTKDPETATATPIVSFLGPVSSYTHQAALSCFEAAKYSYNPAAAITEVFERVQSGEAAFGVVPFENSTNGAVIFTLELLADRHNIYPDINVCGEAYLDVSHYLLGHKAPRNAPTDSPDVSGNCTPTTSIPSPLKPRTKPLSSLKHIDRIYTHPQAWGQCETFLGAYLKGIERIDLSSTSRAAEMVKEDTSGRSAAIASSLAAEIHGLDVLARGIEDREDNKTRFFILRKGVDEKSNASTAKTKSLISFTVDHRSPGALAQVLDCFRAYTLNLTSINSRPTNDVPFQYIFFVEFEGSKLNDPDGRVEGALESVAKFVQSWRWLGSWDDKLLRIFDDLSPMLSHRLNVTLANFLPPSCYPPGFDRNDPNPSIERRHARYRTLPPGHHLVYFPTQVPDSELLPDGTDSVQSPGEPFVRRMWAGGSLKFSCGGGMSFDFGSDSHSEGYWCEEQVTNVAMKGEGDNEKAFVTIVRRIREDNSKKDGVPSHDAVIETRDLVFMKKKSAAAAKEAANRPDRVVKPAQEPDFSVSMTPTKTLLARFSGLSFNAHFIHLDPQYAREVEGHRDLLVHGPLSLIMMLSVLNSQLKEHERISSFDYRNLAPLYANEEMRICVRRDREKKSRLNVWIEGCGGGYAVKGSAVVIDQGEVGKG</sequence>
<comment type="caution">
    <text evidence="11">The sequence shown here is derived from an EMBL/GenBank/DDBJ whole genome shotgun (WGS) entry which is preliminary data.</text>
</comment>
<organism evidence="11 12">
    <name type="scientific">Lachnellula hyalina</name>
    <dbReference type="NCBI Taxonomy" id="1316788"/>
    <lineage>
        <taxon>Eukaryota</taxon>
        <taxon>Fungi</taxon>
        <taxon>Dikarya</taxon>
        <taxon>Ascomycota</taxon>
        <taxon>Pezizomycotina</taxon>
        <taxon>Leotiomycetes</taxon>
        <taxon>Helotiales</taxon>
        <taxon>Lachnaceae</taxon>
        <taxon>Lachnellula</taxon>
    </lineage>
</organism>
<evidence type="ECO:0000256" key="7">
    <source>
        <dbReference type="ARBA" id="ARBA00047848"/>
    </source>
</evidence>
<keyword evidence="6" id="KW-0456">Lyase</keyword>
<dbReference type="GO" id="GO:0019171">
    <property type="term" value="F:(3R)-hydroxyacyl-[acyl-carrier-protein] dehydratase activity"/>
    <property type="evidence" value="ECO:0007669"/>
    <property type="project" value="TreeGrafter"/>
</dbReference>
<dbReference type="SUPFAM" id="SSF53850">
    <property type="entry name" value="Periplasmic binding protein-like II"/>
    <property type="match status" value="1"/>
</dbReference>
<dbReference type="PANTHER" id="PTHR28152">
    <property type="entry name" value="HYDROXYACYL-THIOESTER DEHYDRATASE TYPE 2, MITOCHONDRIAL"/>
    <property type="match status" value="1"/>
</dbReference>
<protein>
    <recommendedName>
        <fullName evidence="2">prephenate dehydratase</fullName>
        <ecNumber evidence="2">4.2.1.51</ecNumber>
    </recommendedName>
</protein>
<dbReference type="InterPro" id="IPR029069">
    <property type="entry name" value="HotDog_dom_sf"/>
</dbReference>
<dbReference type="GO" id="GO:0005739">
    <property type="term" value="C:mitochondrion"/>
    <property type="evidence" value="ECO:0007669"/>
    <property type="project" value="TreeGrafter"/>
</dbReference>
<dbReference type="RefSeq" id="XP_031007426.1">
    <property type="nucleotide sequence ID" value="XM_031147315.1"/>
</dbReference>
<dbReference type="EMBL" id="QGMH01000028">
    <property type="protein sequence ID" value="TVY28638.1"/>
    <property type="molecule type" value="Genomic_DNA"/>
</dbReference>
<dbReference type="InterPro" id="IPR001086">
    <property type="entry name" value="Preph_deHydtase"/>
</dbReference>
<dbReference type="Gene3D" id="3.40.190.10">
    <property type="entry name" value="Periplasmic binding protein-like II"/>
    <property type="match status" value="2"/>
</dbReference>
<evidence type="ECO:0000256" key="8">
    <source>
        <dbReference type="SAM" id="MobiDB-lite"/>
    </source>
</evidence>
<evidence type="ECO:0000259" key="10">
    <source>
        <dbReference type="PROSITE" id="PS51671"/>
    </source>
</evidence>
<keyword evidence="4" id="KW-0057">Aromatic amino acid biosynthesis</keyword>
<comment type="catalytic activity">
    <reaction evidence="7">
        <text>prephenate + H(+) = 3-phenylpyruvate + CO2 + H2O</text>
        <dbReference type="Rhea" id="RHEA:21648"/>
        <dbReference type="ChEBI" id="CHEBI:15377"/>
        <dbReference type="ChEBI" id="CHEBI:15378"/>
        <dbReference type="ChEBI" id="CHEBI:16526"/>
        <dbReference type="ChEBI" id="CHEBI:18005"/>
        <dbReference type="ChEBI" id="CHEBI:29934"/>
        <dbReference type="EC" id="4.2.1.51"/>
    </reaction>
</comment>
<dbReference type="InterPro" id="IPR052741">
    <property type="entry name" value="Mitochondrial_HTD2"/>
</dbReference>
<feature type="region of interest" description="Disordered" evidence="8">
    <location>
        <begin position="118"/>
        <end position="144"/>
    </location>
</feature>
<evidence type="ECO:0000256" key="4">
    <source>
        <dbReference type="ARBA" id="ARBA00023141"/>
    </source>
</evidence>
<keyword evidence="3" id="KW-0028">Amino-acid biosynthesis</keyword>
<dbReference type="CDD" id="cd13532">
    <property type="entry name" value="PBP2_PDT_like"/>
    <property type="match status" value="1"/>
</dbReference>
<dbReference type="InterPro" id="IPR045865">
    <property type="entry name" value="ACT-like_dom_sf"/>
</dbReference>
<comment type="pathway">
    <text evidence="1">Amino-acid biosynthesis; L-phenylalanine biosynthesis; phenylpyruvate from prephenate: step 1/1.</text>
</comment>
<dbReference type="CDD" id="cd04905">
    <property type="entry name" value="ACT_CM-PDT"/>
    <property type="match status" value="1"/>
</dbReference>
<feature type="domain" description="ACT" evidence="10">
    <location>
        <begin position="253"/>
        <end position="331"/>
    </location>
</feature>
<evidence type="ECO:0000259" key="9">
    <source>
        <dbReference type="PROSITE" id="PS51171"/>
    </source>
</evidence>
<dbReference type="PROSITE" id="PS51671">
    <property type="entry name" value="ACT"/>
    <property type="match status" value="1"/>
</dbReference>
<dbReference type="FunFam" id="3.40.190.10:FF:000228">
    <property type="entry name" value="Chorismate mutase/prephenate dehydratase"/>
    <property type="match status" value="1"/>
</dbReference>
<reference evidence="11 12" key="1">
    <citation type="submission" date="2018-05" db="EMBL/GenBank/DDBJ databases">
        <title>Genome sequencing and assembly of the regulated plant pathogen Lachnellula willkommii and related sister species for the development of diagnostic species identification markers.</title>
        <authorList>
            <person name="Giroux E."/>
            <person name="Bilodeau G."/>
        </authorList>
    </citation>
    <scope>NUCLEOTIDE SEQUENCE [LARGE SCALE GENOMIC DNA]</scope>
    <source>
        <strain evidence="11 12">CBS 185.66</strain>
    </source>
</reference>